<reference evidence="1 2" key="1">
    <citation type="journal article" date="2016" name="Nat. Commun.">
        <title>Thousands of microbial genomes shed light on interconnected biogeochemical processes in an aquifer system.</title>
        <authorList>
            <person name="Anantharaman K."/>
            <person name="Brown C.T."/>
            <person name="Hug L.A."/>
            <person name="Sharon I."/>
            <person name="Castelle C.J."/>
            <person name="Probst A.J."/>
            <person name="Thomas B.C."/>
            <person name="Singh A."/>
            <person name="Wilkins M.J."/>
            <person name="Karaoz U."/>
            <person name="Brodie E.L."/>
            <person name="Williams K.H."/>
            <person name="Hubbard S.S."/>
            <person name="Banfield J.F."/>
        </authorList>
    </citation>
    <scope>NUCLEOTIDE SEQUENCE [LARGE SCALE GENOMIC DNA]</scope>
</reference>
<gene>
    <name evidence="1" type="ORF">A3A87_02020</name>
</gene>
<dbReference type="Proteomes" id="UP000179037">
    <property type="component" value="Unassembled WGS sequence"/>
</dbReference>
<comment type="caution">
    <text evidence="1">The sequence shown here is derived from an EMBL/GenBank/DDBJ whole genome shotgun (WGS) entry which is preliminary data.</text>
</comment>
<dbReference type="EMBL" id="MFTC01000075">
    <property type="protein sequence ID" value="OGI50287.1"/>
    <property type="molecule type" value="Genomic_DNA"/>
</dbReference>
<evidence type="ECO:0000313" key="2">
    <source>
        <dbReference type="Proteomes" id="UP000179037"/>
    </source>
</evidence>
<proteinExistence type="predicted"/>
<evidence type="ECO:0000313" key="1">
    <source>
        <dbReference type="EMBL" id="OGI50287.1"/>
    </source>
</evidence>
<name>A0A1F6TYW0_9PROT</name>
<accession>A0A1F6TYW0</accession>
<sequence length="64" mass="6233">MTGSVKRTGFRVFDAGMALAAGAFVGAAAGGSRAGSSWISRGRSAGGGGGASQPLWRCTTSIVV</sequence>
<organism evidence="1 2">
    <name type="scientific">Candidatus Muproteobacteria bacterium RIFCSPLOWO2_01_FULL_60_18</name>
    <dbReference type="NCBI Taxonomy" id="1817768"/>
    <lineage>
        <taxon>Bacteria</taxon>
        <taxon>Pseudomonadati</taxon>
        <taxon>Pseudomonadota</taxon>
        <taxon>Candidatus Muproteobacteria</taxon>
    </lineage>
</organism>
<dbReference type="STRING" id="1817768.A3A87_02020"/>
<protein>
    <submittedName>
        <fullName evidence="1">Uncharacterized protein</fullName>
    </submittedName>
</protein>
<dbReference type="AlphaFoldDB" id="A0A1F6TYW0"/>